<gene>
    <name evidence="5" type="ORF">IDJ77_20675</name>
</gene>
<dbReference type="Pfam" id="PF07221">
    <property type="entry name" value="GlcNAc_2-epim"/>
    <property type="match status" value="1"/>
</dbReference>
<dbReference type="Gene3D" id="1.50.10.10">
    <property type="match status" value="1"/>
</dbReference>
<name>A0ABR7WVB8_9SPHI</name>
<comment type="caution">
    <text evidence="5">The sequence shown here is derived from an EMBL/GenBank/DDBJ whole genome shotgun (WGS) entry which is preliminary data.</text>
</comment>
<comment type="catalytic activity">
    <reaction evidence="1 4">
        <text>D-cellobiose = beta-D-glucosyl-(1-&gt;4)-D-mannopyranose</text>
        <dbReference type="Rhea" id="RHEA:23384"/>
        <dbReference type="ChEBI" id="CHEBI:17057"/>
        <dbReference type="ChEBI" id="CHEBI:47931"/>
        <dbReference type="EC" id="5.1.3.11"/>
    </reaction>
</comment>
<proteinExistence type="inferred from homology"/>
<dbReference type="InterPro" id="IPR012341">
    <property type="entry name" value="6hp_glycosidase-like_sf"/>
</dbReference>
<evidence type="ECO:0000256" key="2">
    <source>
        <dbReference type="ARBA" id="ARBA00008558"/>
    </source>
</evidence>
<keyword evidence="6" id="KW-1185">Reference proteome</keyword>
<dbReference type="InterPro" id="IPR008928">
    <property type="entry name" value="6-hairpin_glycosidase_sf"/>
</dbReference>
<evidence type="ECO:0000313" key="6">
    <source>
        <dbReference type="Proteomes" id="UP000606600"/>
    </source>
</evidence>
<comment type="function">
    <text evidence="4">Catalyzes the reversible epimerization of cellobiose to 4-O-beta-D-glucopyranosyl-D-mannose (Glc-Man).</text>
</comment>
<evidence type="ECO:0000256" key="4">
    <source>
        <dbReference type="HAMAP-Rule" id="MF_00929"/>
    </source>
</evidence>
<keyword evidence="3 4" id="KW-0413">Isomerase</keyword>
<dbReference type="InterPro" id="IPR010819">
    <property type="entry name" value="AGE/CE"/>
</dbReference>
<accession>A0ABR7WVB8</accession>
<sequence>MSERLSAYKAELEEELENILNYWVDNTIDEENRGFFGKIDNENNVIPGSPKGSVLNARILWSFSAAYNQTHNALYLGVATIAYLYIINNFIDETHGGVYWAVDHQGKPLDTKKQVYASAFTIYALSEYYKASGEDTVLTEAKKLYLLLVEKSYDKEHTGYLEAFTREWEPLTDLRLSAKDANEKKSMNTHLHVLEAYTTLYTVWPDGGLRTQIETLLHNFTDHIIDSKTGHLILFFDEEWNAKSDTISYGHDIEATWLLLEAAEAIHHQELIERIKIICVEISEATLQGLDADGGLWYEYEPSTKHLIKEKHWWPQAEAMVGFYNTYQITGDDKWLTLSIGSWEFVKQHILDKENGEWFWGIYADGSVMATEDKTGLWKCPYHNSRACLEVMRRTGLNRDQADLCDF</sequence>
<dbReference type="InterPro" id="IPR028584">
    <property type="entry name" value="Cellobiose_2_epim"/>
</dbReference>
<dbReference type="RefSeq" id="WP_191190881.1">
    <property type="nucleotide sequence ID" value="NZ_JACWMY010000011.1"/>
</dbReference>
<reference evidence="5 6" key="1">
    <citation type="submission" date="2020-09" db="EMBL/GenBank/DDBJ databases">
        <title>Novel species of Mucilaginibacter isolated from a glacier on the Tibetan Plateau.</title>
        <authorList>
            <person name="Liu Q."/>
            <person name="Xin Y.-H."/>
        </authorList>
    </citation>
    <scope>NUCLEOTIDE SEQUENCE [LARGE SCALE GENOMIC DNA]</scope>
    <source>
        <strain evidence="5 6">ZT4R22</strain>
    </source>
</reference>
<dbReference type="HAMAP" id="MF_00929">
    <property type="entry name" value="Cellobiose_2_epim"/>
    <property type="match status" value="1"/>
</dbReference>
<organism evidence="5 6">
    <name type="scientific">Mucilaginibacter pankratovii</name>
    <dbReference type="NCBI Taxonomy" id="2772110"/>
    <lineage>
        <taxon>Bacteria</taxon>
        <taxon>Pseudomonadati</taxon>
        <taxon>Bacteroidota</taxon>
        <taxon>Sphingobacteriia</taxon>
        <taxon>Sphingobacteriales</taxon>
        <taxon>Sphingobacteriaceae</taxon>
        <taxon>Mucilaginibacter</taxon>
    </lineage>
</organism>
<evidence type="ECO:0000313" key="5">
    <source>
        <dbReference type="EMBL" id="MBD1366239.1"/>
    </source>
</evidence>
<dbReference type="EC" id="5.1.3.11" evidence="4"/>
<evidence type="ECO:0000256" key="3">
    <source>
        <dbReference type="ARBA" id="ARBA00023235"/>
    </source>
</evidence>
<dbReference type="SUPFAM" id="SSF48208">
    <property type="entry name" value="Six-hairpin glycosidases"/>
    <property type="match status" value="1"/>
</dbReference>
<dbReference type="PANTHER" id="PTHR15108">
    <property type="entry name" value="N-ACYLGLUCOSAMINE-2-EPIMERASE"/>
    <property type="match status" value="1"/>
</dbReference>
<dbReference type="EMBL" id="JACWMY010000011">
    <property type="protein sequence ID" value="MBD1366239.1"/>
    <property type="molecule type" value="Genomic_DNA"/>
</dbReference>
<evidence type="ECO:0000256" key="1">
    <source>
        <dbReference type="ARBA" id="ARBA00001470"/>
    </source>
</evidence>
<protein>
    <recommendedName>
        <fullName evidence="4">Cellobiose 2-epimerase</fullName>
        <shortName evidence="4">CE</shortName>
        <ecNumber evidence="4">5.1.3.11</ecNumber>
    </recommendedName>
</protein>
<comment type="similarity">
    <text evidence="4">Belongs to the cellobiose 2-epimerase family.</text>
</comment>
<dbReference type="Proteomes" id="UP000606600">
    <property type="component" value="Unassembled WGS sequence"/>
</dbReference>
<comment type="similarity">
    <text evidence="2">Belongs to the N-acylglucosamine 2-epimerase family.</text>
</comment>